<organism evidence="2 3">
    <name type="scientific">Photobacterium rosenbergii</name>
    <dbReference type="NCBI Taxonomy" id="294936"/>
    <lineage>
        <taxon>Bacteria</taxon>
        <taxon>Pseudomonadati</taxon>
        <taxon>Pseudomonadota</taxon>
        <taxon>Gammaproteobacteria</taxon>
        <taxon>Vibrionales</taxon>
        <taxon>Vibrionaceae</taxon>
        <taxon>Photobacterium</taxon>
    </lineage>
</organism>
<dbReference type="EMBL" id="PYMB01000011">
    <property type="protein sequence ID" value="PSW10255.1"/>
    <property type="molecule type" value="Genomic_DNA"/>
</dbReference>
<feature type="region of interest" description="Disordered" evidence="1">
    <location>
        <begin position="346"/>
        <end position="371"/>
    </location>
</feature>
<dbReference type="RefSeq" id="WP_107299670.1">
    <property type="nucleotide sequence ID" value="NZ_PYMB01000011.1"/>
</dbReference>
<accession>A0A2T3N9S6</accession>
<evidence type="ECO:0000256" key="1">
    <source>
        <dbReference type="SAM" id="MobiDB-lite"/>
    </source>
</evidence>
<evidence type="ECO:0000313" key="2">
    <source>
        <dbReference type="EMBL" id="PSW10255.1"/>
    </source>
</evidence>
<name>A0A2T3N9S6_9GAMM</name>
<dbReference type="Proteomes" id="UP000241346">
    <property type="component" value="Unassembled WGS sequence"/>
</dbReference>
<dbReference type="AlphaFoldDB" id="A0A2T3N9S6"/>
<sequence>MYKARRLEDYTRCRNLFIRIKNTAGDKSVFFDDLEDLANETDDEARLFINEAIDLVTSSTGDDQEEAAECVITDFDNEIEELRNALLIEACSDLPVEDTADVSGVVETESYIKPQQETKTKFRTVLEALDEKRPVDEEYMMYKNHPLYARSIKDNGSIASYWLLWVYMMYLEASKNPMAKNNIHELGVRLWGENQVRSSKLLNGDAGSAIDVDIDGRITGFFGKGYIGKQEFLNILLFAKNDSRLAETIEKICKIGLKSDLEQMMLSPFLIRMYKVTDELDKPEFRFSMQFIKSAEKEVHYGRRSHSALCREANAAGYKDLDSASRKYYSGMYNYLRKSEYSSGVRAKPSPKPLIPEWGKPIKQPESPKPSVMEPEAVIDQKPINMTDNNESVSSIKIDDGSKSEMTTNKKLFNEETQEHRSVYLALNTMQSIGRMYTIPDIAQFSLVDETRIPSILSELQQARLVHMNGNTIVAVQQPFFVWG</sequence>
<reference evidence="2 3" key="1">
    <citation type="submission" date="2018-03" db="EMBL/GenBank/DDBJ databases">
        <title>Whole genome sequencing of Histamine producing bacteria.</title>
        <authorList>
            <person name="Butler K."/>
        </authorList>
    </citation>
    <scope>NUCLEOTIDE SEQUENCE [LARGE SCALE GENOMIC DNA]</scope>
    <source>
        <strain evidence="2 3">DSM 19138</strain>
    </source>
</reference>
<evidence type="ECO:0000313" key="3">
    <source>
        <dbReference type="Proteomes" id="UP000241346"/>
    </source>
</evidence>
<protein>
    <submittedName>
        <fullName evidence="2">Uncharacterized protein</fullName>
    </submittedName>
</protein>
<gene>
    <name evidence="2" type="ORF">C9J01_18760</name>
</gene>
<comment type="caution">
    <text evidence="2">The sequence shown here is derived from an EMBL/GenBank/DDBJ whole genome shotgun (WGS) entry which is preliminary data.</text>
</comment>
<proteinExistence type="predicted"/>